<name>A0A2U1SXL9_9MICO</name>
<dbReference type="GO" id="GO:0000271">
    <property type="term" value="P:polysaccharide biosynthetic process"/>
    <property type="evidence" value="ECO:0007669"/>
    <property type="project" value="InterPro"/>
</dbReference>
<dbReference type="AlphaFoldDB" id="A0A2U1SXL9"/>
<comment type="similarity">
    <text evidence="2">Belongs to the GtrA family.</text>
</comment>
<feature type="transmembrane region" description="Helical" evidence="7">
    <location>
        <begin position="106"/>
        <end position="123"/>
    </location>
</feature>
<keyword evidence="3 7" id="KW-0812">Transmembrane</keyword>
<gene>
    <name evidence="9" type="ORF">DF220_11450</name>
</gene>
<dbReference type="Pfam" id="PF04138">
    <property type="entry name" value="GtrA_DPMS_TM"/>
    <property type="match status" value="1"/>
</dbReference>
<evidence type="ECO:0000256" key="2">
    <source>
        <dbReference type="ARBA" id="ARBA00009399"/>
    </source>
</evidence>
<evidence type="ECO:0000313" key="10">
    <source>
        <dbReference type="Proteomes" id="UP000244978"/>
    </source>
</evidence>
<dbReference type="PANTHER" id="PTHR38459">
    <property type="entry name" value="PROPHAGE BACTOPRENOL-LINKED GLUCOSE TRANSLOCASE HOMOLOG"/>
    <property type="match status" value="1"/>
</dbReference>
<dbReference type="PANTHER" id="PTHR38459:SF1">
    <property type="entry name" value="PROPHAGE BACTOPRENOL-LINKED GLUCOSE TRANSLOCASE HOMOLOG"/>
    <property type="match status" value="1"/>
</dbReference>
<evidence type="ECO:0000259" key="8">
    <source>
        <dbReference type="Pfam" id="PF04138"/>
    </source>
</evidence>
<feature type="transmembrane region" description="Helical" evidence="7">
    <location>
        <begin position="74"/>
        <end position="94"/>
    </location>
</feature>
<dbReference type="InterPro" id="IPR051401">
    <property type="entry name" value="GtrA_CellWall_Glycosyl"/>
</dbReference>
<evidence type="ECO:0000313" key="9">
    <source>
        <dbReference type="EMBL" id="PWB96349.1"/>
    </source>
</evidence>
<dbReference type="EMBL" id="QEEX01000002">
    <property type="protein sequence ID" value="PWB96349.1"/>
    <property type="molecule type" value="Genomic_DNA"/>
</dbReference>
<comment type="caution">
    <text evidence="9">The sequence shown here is derived from an EMBL/GenBank/DDBJ whole genome shotgun (WGS) entry which is preliminary data.</text>
</comment>
<accession>A0A2U1SXL9</accession>
<evidence type="ECO:0000256" key="1">
    <source>
        <dbReference type="ARBA" id="ARBA00004141"/>
    </source>
</evidence>
<proteinExistence type="inferred from homology"/>
<reference evidence="10" key="1">
    <citation type="submission" date="2018-04" db="EMBL/GenBank/DDBJ databases">
        <authorList>
            <person name="Liu S."/>
            <person name="Wang Z."/>
            <person name="Li J."/>
        </authorList>
    </citation>
    <scope>NUCLEOTIDE SEQUENCE [LARGE SCALE GENOMIC DNA]</scope>
    <source>
        <strain evidence="10">S1194</strain>
    </source>
</reference>
<evidence type="ECO:0000256" key="4">
    <source>
        <dbReference type="ARBA" id="ARBA00022989"/>
    </source>
</evidence>
<evidence type="ECO:0000256" key="3">
    <source>
        <dbReference type="ARBA" id="ARBA00022692"/>
    </source>
</evidence>
<evidence type="ECO:0000256" key="6">
    <source>
        <dbReference type="SAM" id="MobiDB-lite"/>
    </source>
</evidence>
<evidence type="ECO:0000256" key="5">
    <source>
        <dbReference type="ARBA" id="ARBA00023136"/>
    </source>
</evidence>
<feature type="domain" description="GtrA/DPMS transmembrane" evidence="8">
    <location>
        <begin position="2"/>
        <end position="129"/>
    </location>
</feature>
<protein>
    <submittedName>
        <fullName evidence="9">GtrA family protein</fullName>
    </submittedName>
</protein>
<organism evidence="9 10">
    <name type="scientific">Homoserinimonas hongtaonis</name>
    <dbReference type="NCBI Taxonomy" id="2079791"/>
    <lineage>
        <taxon>Bacteria</taxon>
        <taxon>Bacillati</taxon>
        <taxon>Actinomycetota</taxon>
        <taxon>Actinomycetes</taxon>
        <taxon>Micrococcales</taxon>
        <taxon>Microbacteriaceae</taxon>
        <taxon>Homoserinimonas</taxon>
    </lineage>
</organism>
<feature type="transmembrane region" description="Helical" evidence="7">
    <location>
        <begin position="36"/>
        <end position="53"/>
    </location>
</feature>
<keyword evidence="5 7" id="KW-0472">Membrane</keyword>
<keyword evidence="10" id="KW-1185">Reference proteome</keyword>
<dbReference type="InterPro" id="IPR007267">
    <property type="entry name" value="GtrA_DPMS_TM"/>
</dbReference>
<keyword evidence="4 7" id="KW-1133">Transmembrane helix</keyword>
<evidence type="ECO:0000256" key="7">
    <source>
        <dbReference type="SAM" id="Phobius"/>
    </source>
</evidence>
<dbReference type="GO" id="GO:0005886">
    <property type="term" value="C:plasma membrane"/>
    <property type="evidence" value="ECO:0007669"/>
    <property type="project" value="TreeGrafter"/>
</dbReference>
<comment type="subcellular location">
    <subcellularLocation>
        <location evidence="1">Membrane</location>
        <topology evidence="1">Multi-pass membrane protein</topology>
    </subcellularLocation>
</comment>
<feature type="transmembrane region" description="Helical" evidence="7">
    <location>
        <begin position="5"/>
        <end position="24"/>
    </location>
</feature>
<dbReference type="Proteomes" id="UP000244978">
    <property type="component" value="Unassembled WGS sequence"/>
</dbReference>
<sequence length="180" mass="19285">MRFGAVGAVGLVIDVGVFNILRLTVLSPENLHEGPVIAKLISTSLAIIANWLGNRHWTFRRAQRANPVGEGLRFAAVSVAAMVIPLTCLWLSHYVLGFTSALADNISTNVVGLGLGMVFRFLLYRSWVFAEPSVDTAADAAANPEPSLRAPEGPIRPPGSAPLRGIKAVAPIDDRSRPHE</sequence>
<feature type="region of interest" description="Disordered" evidence="6">
    <location>
        <begin position="140"/>
        <end position="166"/>
    </location>
</feature>